<dbReference type="EMBL" id="SMGQ01000011">
    <property type="protein sequence ID" value="TCK98766.1"/>
    <property type="molecule type" value="Genomic_DNA"/>
</dbReference>
<organism evidence="1 2">
    <name type="scientific">Natranaerovirga hydrolytica</name>
    <dbReference type="NCBI Taxonomy" id="680378"/>
    <lineage>
        <taxon>Bacteria</taxon>
        <taxon>Bacillati</taxon>
        <taxon>Bacillota</taxon>
        <taxon>Clostridia</taxon>
        <taxon>Lachnospirales</taxon>
        <taxon>Natranaerovirgaceae</taxon>
        <taxon>Natranaerovirga</taxon>
    </lineage>
</organism>
<reference evidence="1 2" key="1">
    <citation type="submission" date="2019-03" db="EMBL/GenBank/DDBJ databases">
        <title>Genomic Encyclopedia of Type Strains, Phase IV (KMG-IV): sequencing the most valuable type-strain genomes for metagenomic binning, comparative biology and taxonomic classification.</title>
        <authorList>
            <person name="Goeker M."/>
        </authorList>
    </citation>
    <scope>NUCLEOTIDE SEQUENCE [LARGE SCALE GENOMIC DNA]</scope>
    <source>
        <strain evidence="1 2">DSM 24176</strain>
    </source>
</reference>
<evidence type="ECO:0000313" key="1">
    <source>
        <dbReference type="EMBL" id="TCK98766.1"/>
    </source>
</evidence>
<name>A0A4R1MZQ1_9FIRM</name>
<evidence type="ECO:0000313" key="2">
    <source>
        <dbReference type="Proteomes" id="UP000294545"/>
    </source>
</evidence>
<proteinExistence type="predicted"/>
<accession>A0A4R1MZQ1</accession>
<comment type="caution">
    <text evidence="1">The sequence shown here is derived from an EMBL/GenBank/DDBJ whole genome shotgun (WGS) entry which is preliminary data.</text>
</comment>
<protein>
    <submittedName>
        <fullName evidence="1">YqzL-like protein</fullName>
    </submittedName>
</protein>
<dbReference type="Proteomes" id="UP000294545">
    <property type="component" value="Unassembled WGS sequence"/>
</dbReference>
<dbReference type="OrthoDB" id="1956766at2"/>
<sequence>MENTLWKLFETTGNIEAYLSYTHFKKYNNRMKEKEKVIYDEKKAK</sequence>
<gene>
    <name evidence="1" type="ORF">EDC19_1201</name>
</gene>
<dbReference type="InterPro" id="IPR025617">
    <property type="entry name" value="YqzL"/>
</dbReference>
<dbReference type="Pfam" id="PF14006">
    <property type="entry name" value="YqzL"/>
    <property type="match status" value="1"/>
</dbReference>
<dbReference type="RefSeq" id="WP_132281885.1">
    <property type="nucleotide sequence ID" value="NZ_SMGQ01000011.1"/>
</dbReference>
<keyword evidence="2" id="KW-1185">Reference proteome</keyword>
<dbReference type="AlphaFoldDB" id="A0A4R1MZQ1"/>